<name>A0A5J5J0H1_9MICO</name>
<feature type="domain" description="Heparan-alpha-glucosaminide N-acetyltransferase catalytic" evidence="3">
    <location>
        <begin position="106"/>
        <end position="303"/>
    </location>
</feature>
<evidence type="ECO:0000259" key="3">
    <source>
        <dbReference type="Pfam" id="PF07786"/>
    </source>
</evidence>
<feature type="transmembrane region" description="Helical" evidence="1">
    <location>
        <begin position="204"/>
        <end position="220"/>
    </location>
</feature>
<accession>A0A5J5J0H1</accession>
<evidence type="ECO:0000259" key="2">
    <source>
        <dbReference type="Pfam" id="PF04235"/>
    </source>
</evidence>
<dbReference type="OrthoDB" id="4966979at2"/>
<dbReference type="Proteomes" id="UP000325827">
    <property type="component" value="Unassembled WGS sequence"/>
</dbReference>
<evidence type="ECO:0000256" key="1">
    <source>
        <dbReference type="SAM" id="Phobius"/>
    </source>
</evidence>
<feature type="transmembrane region" description="Helical" evidence="1">
    <location>
        <begin position="309"/>
        <end position="331"/>
    </location>
</feature>
<dbReference type="InterPro" id="IPR007349">
    <property type="entry name" value="DUF418"/>
</dbReference>
<reference evidence="5" key="1">
    <citation type="submission" date="2019-09" db="EMBL/GenBank/DDBJ databases">
        <title>Mumia zhuanghuii sp. nov. isolated from the intestinal contents of plateau pika (Ochotona curzoniae) in the Qinghai-Tibet plateau of China.</title>
        <authorList>
            <person name="Tian Z."/>
        </authorList>
    </citation>
    <scope>NUCLEOTIDE SEQUENCE [LARGE SCALE GENOMIC DNA]</scope>
    <source>
        <strain evidence="5">JCM 30598</strain>
    </source>
</reference>
<feature type="transmembrane region" description="Helical" evidence="1">
    <location>
        <begin position="397"/>
        <end position="424"/>
    </location>
</feature>
<evidence type="ECO:0000313" key="5">
    <source>
        <dbReference type="Proteomes" id="UP000325827"/>
    </source>
</evidence>
<proteinExistence type="predicted"/>
<dbReference type="Pfam" id="PF07786">
    <property type="entry name" value="HGSNAT_cat"/>
    <property type="match status" value="1"/>
</dbReference>
<dbReference type="EMBL" id="VYSA01000004">
    <property type="protein sequence ID" value="KAA9105859.1"/>
    <property type="molecule type" value="Genomic_DNA"/>
</dbReference>
<dbReference type="InterPro" id="IPR052529">
    <property type="entry name" value="Bact_Transport_Assoc"/>
</dbReference>
<gene>
    <name evidence="4" type="ORF">F6B43_15950</name>
</gene>
<dbReference type="PANTHER" id="PTHR30590:SF2">
    <property type="entry name" value="INNER MEMBRANE PROTEIN"/>
    <property type="match status" value="1"/>
</dbReference>
<feature type="transmembrane region" description="Helical" evidence="1">
    <location>
        <begin position="430"/>
        <end position="451"/>
    </location>
</feature>
<dbReference type="AlphaFoldDB" id="A0A5J5J0H1"/>
<feature type="transmembrane region" description="Helical" evidence="1">
    <location>
        <begin position="371"/>
        <end position="390"/>
    </location>
</feature>
<dbReference type="InterPro" id="IPR012429">
    <property type="entry name" value="HGSNAT_cat"/>
</dbReference>
<dbReference type="PROSITE" id="PS51257">
    <property type="entry name" value="PROKAR_LIPOPROTEIN"/>
    <property type="match status" value="1"/>
</dbReference>
<feature type="domain" description="DUF418" evidence="2">
    <location>
        <begin position="363"/>
        <end position="465"/>
    </location>
</feature>
<feature type="transmembrane region" description="Helical" evidence="1">
    <location>
        <begin position="227"/>
        <end position="245"/>
    </location>
</feature>
<dbReference type="Pfam" id="PF04235">
    <property type="entry name" value="DUF418"/>
    <property type="match status" value="1"/>
</dbReference>
<protein>
    <submittedName>
        <fullName evidence="4">DUF418 domain-containing protein</fullName>
    </submittedName>
</protein>
<organism evidence="4 5">
    <name type="scientific">Microbacterium rhizomatis</name>
    <dbReference type="NCBI Taxonomy" id="1631477"/>
    <lineage>
        <taxon>Bacteria</taxon>
        <taxon>Bacillati</taxon>
        <taxon>Actinomycetota</taxon>
        <taxon>Actinomycetes</taxon>
        <taxon>Micrococcales</taxon>
        <taxon>Microbacteriaceae</taxon>
        <taxon>Microbacterium</taxon>
    </lineage>
</organism>
<keyword evidence="1" id="KW-0812">Transmembrane</keyword>
<comment type="caution">
    <text evidence="4">The sequence shown here is derived from an EMBL/GenBank/DDBJ whole genome shotgun (WGS) entry which is preliminary data.</text>
</comment>
<feature type="transmembrane region" description="Helical" evidence="1">
    <location>
        <begin position="181"/>
        <end position="198"/>
    </location>
</feature>
<keyword evidence="5" id="KW-1185">Reference proteome</keyword>
<evidence type="ECO:0000313" key="4">
    <source>
        <dbReference type="EMBL" id="KAA9105859.1"/>
    </source>
</evidence>
<keyword evidence="1" id="KW-1133">Transmembrane helix</keyword>
<feature type="transmembrane region" description="Helical" evidence="1">
    <location>
        <begin position="275"/>
        <end position="297"/>
    </location>
</feature>
<keyword evidence="1" id="KW-0472">Membrane</keyword>
<dbReference type="PANTHER" id="PTHR30590">
    <property type="entry name" value="INNER MEMBRANE PROTEIN"/>
    <property type="match status" value="1"/>
</dbReference>
<sequence length="471" mass="49492">MSSAACRIRVSPCLTNASSSITTTVIGAAAACPSIKPRLTVASARFSFRAQVPVRWMVTSSHLPDGGPPDACASWKGTSGARLMTHPVTTHVDHQQPRTGVVARPRITGIDLARGLAMFGMLAAHVGPASDDGTPIGALMGAAHGRSSILFATLAGISLALMSGGPTPPPKAGMRKARGRIATRAIIILTLGTVIVTLGTPVSVILAYYGLFFLLALPFLRLRPRSLLILAGSITVIGPVVSLLLQSSEPVNTALDRIDQVDPIALLSGEGFTELLLTGAYPALTWMPFLFVGLALGRTGVARLRKLPVALTGLALMVIGYLGSLLALRIVPNADAAYNDSMFDPRNLGVVPLDWTWLLGADEHTGTPFEIVGGIGTALVVIAATLWLAARFPRATWPIAAVGTMSLTVYTGHVVAINLLGLSALPGEPLWILVAFITAAIAFATIWLRFFRRGPLETLMHTAATRTSSTR</sequence>